<proteinExistence type="predicted"/>
<organism evidence="2 3">
    <name type="scientific">Parascaris equorum</name>
    <name type="common">Equine roundworm</name>
    <dbReference type="NCBI Taxonomy" id="6256"/>
    <lineage>
        <taxon>Eukaryota</taxon>
        <taxon>Metazoa</taxon>
        <taxon>Ecdysozoa</taxon>
        <taxon>Nematoda</taxon>
        <taxon>Chromadorea</taxon>
        <taxon>Rhabditida</taxon>
        <taxon>Spirurina</taxon>
        <taxon>Ascaridomorpha</taxon>
        <taxon>Ascaridoidea</taxon>
        <taxon>Ascarididae</taxon>
        <taxon>Parascaris</taxon>
    </lineage>
</organism>
<dbReference type="Proteomes" id="UP000887564">
    <property type="component" value="Unplaced"/>
</dbReference>
<name>A0A914R098_PAREQ</name>
<dbReference type="AlphaFoldDB" id="A0A914R098"/>
<evidence type="ECO:0000313" key="3">
    <source>
        <dbReference type="WBParaSite" id="PEQ_0000004501-mRNA-1"/>
    </source>
</evidence>
<evidence type="ECO:0000313" key="2">
    <source>
        <dbReference type="Proteomes" id="UP000887564"/>
    </source>
</evidence>
<protein>
    <submittedName>
        <fullName evidence="3">Uncharacterized protein</fullName>
    </submittedName>
</protein>
<feature type="compositionally biased region" description="Gly residues" evidence="1">
    <location>
        <begin position="22"/>
        <end position="45"/>
    </location>
</feature>
<sequence>MSEAEYLPGLTSLPWLGAFGASKGGGGGAAPTPGNGGGAGGGPPGNTGAEITQALKMISIYATERCS</sequence>
<feature type="region of interest" description="Disordered" evidence="1">
    <location>
        <begin position="22"/>
        <end position="49"/>
    </location>
</feature>
<dbReference type="WBParaSite" id="PEQ_0000004501-mRNA-1">
    <property type="protein sequence ID" value="PEQ_0000004501-mRNA-1"/>
    <property type="gene ID" value="PEQ_0000004501"/>
</dbReference>
<keyword evidence="2" id="KW-1185">Reference proteome</keyword>
<reference evidence="3" key="1">
    <citation type="submission" date="2022-11" db="UniProtKB">
        <authorList>
            <consortium name="WormBaseParasite"/>
        </authorList>
    </citation>
    <scope>IDENTIFICATION</scope>
</reference>
<evidence type="ECO:0000256" key="1">
    <source>
        <dbReference type="SAM" id="MobiDB-lite"/>
    </source>
</evidence>
<accession>A0A914R098</accession>